<reference evidence="6 7" key="1">
    <citation type="submission" date="2019-02" db="EMBL/GenBank/DDBJ databases">
        <title>The draft genome of Enterobacter spp. strains.</title>
        <authorList>
            <person name="Wang C."/>
            <person name="Feng Y."/>
            <person name="Zong Z."/>
        </authorList>
    </citation>
    <scope>NUCLEOTIDE SEQUENCE [LARGE SCALE GENOMIC DNA]</scope>
    <source>
        <strain evidence="6 7">WCHEQ120003</strain>
    </source>
</reference>
<evidence type="ECO:0000313" key="6">
    <source>
        <dbReference type="EMBL" id="TCB83268.1"/>
    </source>
</evidence>
<dbReference type="NCBIfam" id="TIGR02479">
    <property type="entry name" value="FliA_WhiG"/>
    <property type="match status" value="1"/>
</dbReference>
<dbReference type="SUPFAM" id="SSF88659">
    <property type="entry name" value="Sigma3 and sigma4 domains of RNA polymerase sigma factors"/>
    <property type="match status" value="2"/>
</dbReference>
<dbReference type="InterPro" id="IPR013325">
    <property type="entry name" value="RNA_pol_sigma_r2"/>
</dbReference>
<dbReference type="InterPro" id="IPR007624">
    <property type="entry name" value="RNA_pol_sigma70_r3"/>
</dbReference>
<protein>
    <submittedName>
        <fullName evidence="6">FliA/WhiG family RNA polymerase sigma factor</fullName>
    </submittedName>
</protein>
<sequence>MWFQLIIENVKIRWMKCVDGIYTAEGLENKTALWSKYHFIVRQEALRLHKRLPANVELDDLIQAGSMGFLSAIDSFDPKKGVALNAWISQRVKWALMDELRESDWVPRRVRSHSREIVSLIQQIEQEKGGEATEADIAERMGVSLKEFQQMLADNNSSQMYSMDELQENYSDSWESNDGENAQLNPLNEAIQENLIANIAEHIRMIPKREQMILQFYYQQDLNMKEIGLILGVTETRVSQLHSLAIKRLRSRMDLLGNE</sequence>
<dbReference type="Gene3D" id="1.20.140.160">
    <property type="match status" value="1"/>
</dbReference>
<evidence type="ECO:0000256" key="1">
    <source>
        <dbReference type="ARBA" id="ARBA00023015"/>
    </source>
</evidence>
<dbReference type="Gene3D" id="1.10.1740.10">
    <property type="match status" value="1"/>
</dbReference>
<dbReference type="AlphaFoldDB" id="A0AAE8QTS0"/>
<evidence type="ECO:0000259" key="5">
    <source>
        <dbReference type="PROSITE" id="PS00716"/>
    </source>
</evidence>
<dbReference type="InterPro" id="IPR014284">
    <property type="entry name" value="RNA_pol_sigma-70_dom"/>
</dbReference>
<comment type="caution">
    <text evidence="6">The sequence shown here is derived from an EMBL/GenBank/DDBJ whole genome shotgun (WGS) entry which is preliminary data.</text>
</comment>
<dbReference type="GO" id="GO:0003677">
    <property type="term" value="F:DNA binding"/>
    <property type="evidence" value="ECO:0007669"/>
    <property type="project" value="UniProtKB-KW"/>
</dbReference>
<dbReference type="EMBL" id="SJON01000017">
    <property type="protein sequence ID" value="TCB83268.1"/>
    <property type="molecule type" value="Genomic_DNA"/>
</dbReference>
<keyword evidence="2" id="KW-0731">Sigma factor</keyword>
<feature type="domain" description="RNA polymerase sigma-70" evidence="5">
    <location>
        <begin position="223"/>
        <end position="249"/>
    </location>
</feature>
<keyword evidence="3" id="KW-0238">DNA-binding</keyword>
<proteinExistence type="predicted"/>
<dbReference type="CDD" id="cd06171">
    <property type="entry name" value="Sigma70_r4"/>
    <property type="match status" value="1"/>
</dbReference>
<dbReference type="InterPro" id="IPR000943">
    <property type="entry name" value="RNA_pol_sigma70"/>
</dbReference>
<accession>A0AAE8QTS0</accession>
<dbReference type="GO" id="GO:0016987">
    <property type="term" value="F:sigma factor activity"/>
    <property type="evidence" value="ECO:0007669"/>
    <property type="project" value="UniProtKB-KW"/>
</dbReference>
<organism evidence="6 7">
    <name type="scientific">Enterobacter quasihormaechei</name>
    <dbReference type="NCBI Taxonomy" id="2529382"/>
    <lineage>
        <taxon>Bacteria</taxon>
        <taxon>Pseudomonadati</taxon>
        <taxon>Pseudomonadota</taxon>
        <taxon>Gammaproteobacteria</taxon>
        <taxon>Enterobacterales</taxon>
        <taxon>Enterobacteriaceae</taxon>
        <taxon>Enterobacter</taxon>
    </lineage>
</organism>
<dbReference type="NCBIfam" id="NF005413">
    <property type="entry name" value="PRK06986.1"/>
    <property type="match status" value="1"/>
</dbReference>
<dbReference type="SUPFAM" id="SSF88946">
    <property type="entry name" value="Sigma2 domain of RNA polymerase sigma factors"/>
    <property type="match status" value="1"/>
</dbReference>
<dbReference type="GO" id="GO:0003899">
    <property type="term" value="F:DNA-directed RNA polymerase activity"/>
    <property type="evidence" value="ECO:0007669"/>
    <property type="project" value="InterPro"/>
</dbReference>
<gene>
    <name evidence="6" type="ORF">E0L16_18235</name>
</gene>
<dbReference type="GO" id="GO:0006352">
    <property type="term" value="P:DNA-templated transcription initiation"/>
    <property type="evidence" value="ECO:0007669"/>
    <property type="project" value="InterPro"/>
</dbReference>
<dbReference type="Pfam" id="PF04539">
    <property type="entry name" value="Sigma70_r3"/>
    <property type="match status" value="1"/>
</dbReference>
<keyword evidence="1" id="KW-0805">Transcription regulation</keyword>
<name>A0AAE8QTS0_9ENTR</name>
<dbReference type="InterPro" id="IPR013324">
    <property type="entry name" value="RNA_pol_sigma_r3/r4-like"/>
</dbReference>
<dbReference type="PANTHER" id="PTHR30385:SF7">
    <property type="entry name" value="RNA POLYMERASE SIGMA FACTOR FLIA"/>
    <property type="match status" value="1"/>
</dbReference>
<dbReference type="Proteomes" id="UP000291623">
    <property type="component" value="Unassembled WGS sequence"/>
</dbReference>
<dbReference type="Pfam" id="PF04542">
    <property type="entry name" value="Sigma70_r2"/>
    <property type="match status" value="1"/>
</dbReference>
<dbReference type="InterPro" id="IPR007627">
    <property type="entry name" value="RNA_pol_sigma70_r2"/>
</dbReference>
<evidence type="ECO:0000256" key="4">
    <source>
        <dbReference type="ARBA" id="ARBA00023163"/>
    </source>
</evidence>
<dbReference type="Pfam" id="PF04545">
    <property type="entry name" value="Sigma70_r4"/>
    <property type="match status" value="1"/>
</dbReference>
<evidence type="ECO:0000313" key="7">
    <source>
        <dbReference type="Proteomes" id="UP000291623"/>
    </source>
</evidence>
<evidence type="ECO:0000256" key="2">
    <source>
        <dbReference type="ARBA" id="ARBA00023082"/>
    </source>
</evidence>
<dbReference type="PRINTS" id="PR00046">
    <property type="entry name" value="SIGMA70FCT"/>
</dbReference>
<dbReference type="NCBIfam" id="TIGR02937">
    <property type="entry name" value="sigma70-ECF"/>
    <property type="match status" value="1"/>
</dbReference>
<dbReference type="PROSITE" id="PS00716">
    <property type="entry name" value="SIGMA70_2"/>
    <property type="match status" value="1"/>
</dbReference>
<evidence type="ECO:0000256" key="3">
    <source>
        <dbReference type="ARBA" id="ARBA00023125"/>
    </source>
</evidence>
<keyword evidence="4" id="KW-0804">Transcription</keyword>
<dbReference type="PANTHER" id="PTHR30385">
    <property type="entry name" value="SIGMA FACTOR F FLAGELLAR"/>
    <property type="match status" value="1"/>
</dbReference>
<dbReference type="InterPro" id="IPR012845">
    <property type="entry name" value="RNA_pol_sigma_FliA_WhiG"/>
</dbReference>
<dbReference type="InterPro" id="IPR007630">
    <property type="entry name" value="RNA_pol_sigma70_r4"/>
</dbReference>